<feature type="transmembrane region" description="Helical" evidence="1">
    <location>
        <begin position="51"/>
        <end position="71"/>
    </location>
</feature>
<protein>
    <submittedName>
        <fullName evidence="2">Uncharacterized protein</fullName>
    </submittedName>
</protein>
<dbReference type="Proteomes" id="UP000273001">
    <property type="component" value="Chromosome"/>
</dbReference>
<keyword evidence="1" id="KW-0812">Transmembrane</keyword>
<evidence type="ECO:0000313" key="3">
    <source>
        <dbReference type="Proteomes" id="UP000273001"/>
    </source>
</evidence>
<sequence>MLLREYEAVYGDQVVVDLVKRLVFLVTMVSVAVLVMTFRRGGLSRRAAWRVAGAGAVLGVVDCVAAAAMPLREGGLLYSYDQAGVSAWVGVYYGTYEVALAAMAVALGTGGVSALVRRGQPGAARVSLVLLVAAAGLTVVYAGVGVASLAGLVGPGAGRCVTCCSWWCWC</sequence>
<evidence type="ECO:0000313" key="2">
    <source>
        <dbReference type="EMBL" id="AYD89242.1"/>
    </source>
</evidence>
<accession>A0ABN5PQY5</accession>
<keyword evidence="1" id="KW-1133">Transmembrane helix</keyword>
<organism evidence="2 3">
    <name type="scientific">Actinomyces lilanjuaniae</name>
    <dbReference type="NCBI Taxonomy" id="2321394"/>
    <lineage>
        <taxon>Bacteria</taxon>
        <taxon>Bacillati</taxon>
        <taxon>Actinomycetota</taxon>
        <taxon>Actinomycetes</taxon>
        <taxon>Actinomycetales</taxon>
        <taxon>Actinomycetaceae</taxon>
        <taxon>Actinomyces</taxon>
    </lineage>
</organism>
<dbReference type="EMBL" id="CP032514">
    <property type="protein sequence ID" value="AYD89242.1"/>
    <property type="molecule type" value="Genomic_DNA"/>
</dbReference>
<feature type="transmembrane region" description="Helical" evidence="1">
    <location>
        <begin position="91"/>
        <end position="116"/>
    </location>
</feature>
<proteinExistence type="predicted"/>
<keyword evidence="3" id="KW-1185">Reference proteome</keyword>
<keyword evidence="1" id="KW-0472">Membrane</keyword>
<gene>
    <name evidence="2" type="ORF">D5R93_02760</name>
</gene>
<evidence type="ECO:0000256" key="1">
    <source>
        <dbReference type="SAM" id="Phobius"/>
    </source>
</evidence>
<name>A0ABN5PQY5_9ACTO</name>
<reference evidence="2 3" key="1">
    <citation type="submission" date="2018-09" db="EMBL/GenBank/DDBJ databases">
        <authorList>
            <person name="Li J."/>
        </authorList>
    </citation>
    <scope>NUCLEOTIDE SEQUENCE [LARGE SCALE GENOMIC DNA]</scope>
    <source>
        <strain evidence="2 3">2129</strain>
    </source>
</reference>
<feature type="transmembrane region" description="Helical" evidence="1">
    <location>
        <begin position="22"/>
        <end position="39"/>
    </location>
</feature>
<feature type="transmembrane region" description="Helical" evidence="1">
    <location>
        <begin position="128"/>
        <end position="153"/>
    </location>
</feature>